<dbReference type="AlphaFoldDB" id="A0A6G4AFV9"/>
<dbReference type="Pfam" id="PF07729">
    <property type="entry name" value="FCD"/>
    <property type="match status" value="1"/>
</dbReference>
<dbReference type="PROSITE" id="PS50949">
    <property type="entry name" value="HTH_GNTR"/>
    <property type="match status" value="1"/>
</dbReference>
<dbReference type="GO" id="GO:0003677">
    <property type="term" value="F:DNA binding"/>
    <property type="evidence" value="ECO:0007669"/>
    <property type="project" value="UniProtKB-KW"/>
</dbReference>
<dbReference type="PANTHER" id="PTHR43537:SF5">
    <property type="entry name" value="UXU OPERON TRANSCRIPTIONAL REGULATOR"/>
    <property type="match status" value="1"/>
</dbReference>
<keyword evidence="6" id="KW-1185">Reference proteome</keyword>
<dbReference type="EMBL" id="JAAIKT010000014">
    <property type="protein sequence ID" value="NEW71579.1"/>
    <property type="molecule type" value="Genomic_DNA"/>
</dbReference>
<keyword evidence="2" id="KW-0238">DNA-binding</keyword>
<gene>
    <name evidence="5" type="ORF">G4H13_14500</name>
</gene>
<evidence type="ECO:0000256" key="3">
    <source>
        <dbReference type="ARBA" id="ARBA00023163"/>
    </source>
</evidence>
<sequence>MCKHLYTLVSSGGRDDKEEDVTASQDDGRTISHYARIRQRIVNGQAGPGTVLIPSALSAEYNVSRTPVREALIRLEQDGLVEQATRGYVVRTRTPEEILEICEARIALESTIAQAAAMRRTELDLARLVHVQESTADTTDPAELRDLNSEWHVVLREAGHNPTISELMDRLDAQLKTYDAHTSSATDLPDNLEQILTEHAGILDAVRHRDASAARDRMIAHQSRTRDLRLGALARSARGTS</sequence>
<dbReference type="SMART" id="SM00895">
    <property type="entry name" value="FCD"/>
    <property type="match status" value="1"/>
</dbReference>
<protein>
    <submittedName>
        <fullName evidence="5">GntR family transcriptional regulator</fullName>
    </submittedName>
</protein>
<dbReference type="GO" id="GO:0003700">
    <property type="term" value="F:DNA-binding transcription factor activity"/>
    <property type="evidence" value="ECO:0007669"/>
    <property type="project" value="InterPro"/>
</dbReference>
<name>A0A6G4AFV9_9ACTN</name>
<dbReference type="InterPro" id="IPR000524">
    <property type="entry name" value="Tscrpt_reg_HTH_GntR"/>
</dbReference>
<dbReference type="InterPro" id="IPR008920">
    <property type="entry name" value="TF_FadR/GntR_C"/>
</dbReference>
<dbReference type="SMART" id="SM00345">
    <property type="entry name" value="HTH_GNTR"/>
    <property type="match status" value="1"/>
</dbReference>
<dbReference type="Gene3D" id="1.10.10.10">
    <property type="entry name" value="Winged helix-like DNA-binding domain superfamily/Winged helix DNA-binding domain"/>
    <property type="match status" value="1"/>
</dbReference>
<dbReference type="Proteomes" id="UP000476310">
    <property type="component" value="Unassembled WGS sequence"/>
</dbReference>
<dbReference type="SUPFAM" id="SSF46785">
    <property type="entry name" value="Winged helix' DNA-binding domain"/>
    <property type="match status" value="1"/>
</dbReference>
<dbReference type="CDD" id="cd07377">
    <property type="entry name" value="WHTH_GntR"/>
    <property type="match status" value="1"/>
</dbReference>
<dbReference type="InterPro" id="IPR036388">
    <property type="entry name" value="WH-like_DNA-bd_sf"/>
</dbReference>
<proteinExistence type="predicted"/>
<dbReference type="PANTHER" id="PTHR43537">
    <property type="entry name" value="TRANSCRIPTIONAL REGULATOR, GNTR FAMILY"/>
    <property type="match status" value="1"/>
</dbReference>
<comment type="caution">
    <text evidence="5">The sequence shown here is derived from an EMBL/GenBank/DDBJ whole genome shotgun (WGS) entry which is preliminary data.</text>
</comment>
<feature type="domain" description="HTH gntR-type" evidence="4">
    <location>
        <begin position="27"/>
        <end position="93"/>
    </location>
</feature>
<accession>A0A6G4AFV9</accession>
<keyword evidence="3" id="KW-0804">Transcription</keyword>
<dbReference type="Gene3D" id="1.20.120.530">
    <property type="entry name" value="GntR ligand-binding domain-like"/>
    <property type="match status" value="1"/>
</dbReference>
<dbReference type="Pfam" id="PF00392">
    <property type="entry name" value="GntR"/>
    <property type="match status" value="1"/>
</dbReference>
<keyword evidence="1" id="KW-0805">Transcription regulation</keyword>
<dbReference type="InterPro" id="IPR011711">
    <property type="entry name" value="GntR_C"/>
</dbReference>
<evidence type="ECO:0000259" key="4">
    <source>
        <dbReference type="PROSITE" id="PS50949"/>
    </source>
</evidence>
<evidence type="ECO:0000313" key="6">
    <source>
        <dbReference type="Proteomes" id="UP000476310"/>
    </source>
</evidence>
<evidence type="ECO:0000256" key="2">
    <source>
        <dbReference type="ARBA" id="ARBA00023125"/>
    </source>
</evidence>
<dbReference type="InterPro" id="IPR036390">
    <property type="entry name" value="WH_DNA-bd_sf"/>
</dbReference>
<evidence type="ECO:0000313" key="5">
    <source>
        <dbReference type="EMBL" id="NEW71579.1"/>
    </source>
</evidence>
<dbReference type="SUPFAM" id="SSF48008">
    <property type="entry name" value="GntR ligand-binding domain-like"/>
    <property type="match status" value="1"/>
</dbReference>
<reference evidence="5" key="1">
    <citation type="submission" date="2020-02" db="EMBL/GenBank/DDBJ databases">
        <title>A new Streptomyces sp. for controlling soil-borne diseases.</title>
        <authorList>
            <person name="Li X."/>
            <person name="Tian Y."/>
            <person name="Gao K."/>
        </authorList>
    </citation>
    <scope>NUCLEOTIDE SEQUENCE [LARGE SCALE GENOMIC DNA]</scope>
    <source>
        <strain evidence="5">0250</strain>
    </source>
</reference>
<evidence type="ECO:0000256" key="1">
    <source>
        <dbReference type="ARBA" id="ARBA00023015"/>
    </source>
</evidence>
<organism evidence="5 6">
    <name type="scientific">Streptomyces rhizosphaericus</name>
    <dbReference type="NCBI Taxonomy" id="114699"/>
    <lineage>
        <taxon>Bacteria</taxon>
        <taxon>Bacillati</taxon>
        <taxon>Actinomycetota</taxon>
        <taxon>Actinomycetes</taxon>
        <taxon>Kitasatosporales</taxon>
        <taxon>Streptomycetaceae</taxon>
        <taxon>Streptomyces</taxon>
        <taxon>Streptomyces violaceusniger group</taxon>
    </lineage>
</organism>